<accession>A0AAT9GLS1</accession>
<organism evidence="2">
    <name type="scientific">Sediminibacterium sp. KACHI17</name>
    <dbReference type="NCBI Taxonomy" id="1751071"/>
    <lineage>
        <taxon>Bacteria</taxon>
        <taxon>Pseudomonadati</taxon>
        <taxon>Bacteroidota</taxon>
        <taxon>Chitinophagia</taxon>
        <taxon>Chitinophagales</taxon>
        <taxon>Chitinophagaceae</taxon>
        <taxon>Sediminibacterium</taxon>
    </lineage>
</organism>
<dbReference type="RefSeq" id="WP_353549207.1">
    <property type="nucleotide sequence ID" value="NZ_AP029612.1"/>
</dbReference>
<sequence length="109" mass="12388">MDSKTLTTAQTSRSQHPIRSINLIDGVFSTEEAKEILTNLYNSKINFHNMKNFSHTERYGRPHTASIARIESLRISLQKVLEAIREAEKSNQMIKINSAVELGFIGELQ</sequence>
<keyword evidence="1" id="KW-0175">Coiled coil</keyword>
<protein>
    <submittedName>
        <fullName evidence="2">Uncharacterized protein</fullName>
    </submittedName>
</protein>
<reference evidence="2" key="1">
    <citation type="submission" date="2024-02" db="EMBL/GenBank/DDBJ databases">
        <title>Sediminibacterium planktonica sp. nov. and Sediminibacterium longus sp. nov., isolated from surface lake and river water.</title>
        <authorList>
            <person name="Watanabe K."/>
            <person name="Takemine S."/>
            <person name="Ishii Y."/>
            <person name="Ogata Y."/>
            <person name="Shindo C."/>
            <person name="Suda W."/>
        </authorList>
    </citation>
    <scope>NUCLEOTIDE SEQUENCE</scope>
    <source>
        <strain evidence="2">KACHI17</strain>
    </source>
</reference>
<dbReference type="AlphaFoldDB" id="A0AAT9GLS1"/>
<dbReference type="EMBL" id="AP029612">
    <property type="protein sequence ID" value="BFG71581.1"/>
    <property type="molecule type" value="Genomic_DNA"/>
</dbReference>
<gene>
    <name evidence="2" type="ORF">KACHI17_24620</name>
</gene>
<proteinExistence type="predicted"/>
<name>A0AAT9GLS1_9BACT</name>
<feature type="coiled-coil region" evidence="1">
    <location>
        <begin position="70"/>
        <end position="97"/>
    </location>
</feature>
<evidence type="ECO:0000313" key="2">
    <source>
        <dbReference type="EMBL" id="BFG71581.1"/>
    </source>
</evidence>
<evidence type="ECO:0000256" key="1">
    <source>
        <dbReference type="SAM" id="Coils"/>
    </source>
</evidence>